<reference evidence="1 2" key="1">
    <citation type="submission" date="2020-03" db="EMBL/GenBank/DDBJ databases">
        <title>Leucobacter sp. nov., isolated from beetles.</title>
        <authorList>
            <person name="Hyun D.-W."/>
            <person name="Bae J.-W."/>
        </authorList>
    </citation>
    <scope>NUCLEOTIDE SEQUENCE [LARGE SCALE GENOMIC DNA]</scope>
    <source>
        <strain evidence="1 2">HDW9C</strain>
    </source>
</reference>
<name>A0A6G7XFQ4_9MICO</name>
<proteinExistence type="predicted"/>
<dbReference type="AlphaFoldDB" id="A0A6G7XFQ4"/>
<dbReference type="EMBL" id="CP049863">
    <property type="protein sequence ID" value="QIK63201.1"/>
    <property type="molecule type" value="Genomic_DNA"/>
</dbReference>
<evidence type="ECO:0008006" key="3">
    <source>
        <dbReference type="Google" id="ProtNLM"/>
    </source>
</evidence>
<organism evidence="1 2">
    <name type="scientific">Leucobacter viscericola</name>
    <dbReference type="NCBI Taxonomy" id="2714935"/>
    <lineage>
        <taxon>Bacteria</taxon>
        <taxon>Bacillati</taxon>
        <taxon>Actinomycetota</taxon>
        <taxon>Actinomycetes</taxon>
        <taxon>Micrococcales</taxon>
        <taxon>Microbacteriaceae</taxon>
        <taxon>Leucobacter</taxon>
    </lineage>
</organism>
<dbReference type="RefSeq" id="WP_166291041.1">
    <property type="nucleotide sequence ID" value="NZ_CP049863.1"/>
</dbReference>
<dbReference type="KEGG" id="lvi:G7068_08325"/>
<gene>
    <name evidence="1" type="ORF">G7068_08325</name>
</gene>
<protein>
    <recommendedName>
        <fullName evidence="3">Tail terminator</fullName>
    </recommendedName>
</protein>
<dbReference type="Proteomes" id="UP000502677">
    <property type="component" value="Chromosome"/>
</dbReference>
<keyword evidence="2" id="KW-1185">Reference proteome</keyword>
<evidence type="ECO:0000313" key="2">
    <source>
        <dbReference type="Proteomes" id="UP000502677"/>
    </source>
</evidence>
<evidence type="ECO:0000313" key="1">
    <source>
        <dbReference type="EMBL" id="QIK63201.1"/>
    </source>
</evidence>
<sequence length="126" mass="14337">MNQYLFEPAEDALVAYLRSTQATEVGVDVPPERPDRFIRVERTGGAPKLAHDVVKVTFHCWAETREATAILASETMRHVLNARVVADRPVRRNRVLKGPRRPTKNGGSEHYQFTVQMEIRGRFPTP</sequence>
<accession>A0A6G7XFQ4</accession>